<evidence type="ECO:0000313" key="2">
    <source>
        <dbReference type="EMBL" id="GBP84156.1"/>
    </source>
</evidence>
<organism evidence="2 3">
    <name type="scientific">Eumeta variegata</name>
    <name type="common">Bagworm moth</name>
    <name type="synonym">Eumeta japonica</name>
    <dbReference type="NCBI Taxonomy" id="151549"/>
    <lineage>
        <taxon>Eukaryota</taxon>
        <taxon>Metazoa</taxon>
        <taxon>Ecdysozoa</taxon>
        <taxon>Arthropoda</taxon>
        <taxon>Hexapoda</taxon>
        <taxon>Insecta</taxon>
        <taxon>Pterygota</taxon>
        <taxon>Neoptera</taxon>
        <taxon>Endopterygota</taxon>
        <taxon>Lepidoptera</taxon>
        <taxon>Glossata</taxon>
        <taxon>Ditrysia</taxon>
        <taxon>Tineoidea</taxon>
        <taxon>Psychidae</taxon>
        <taxon>Oiketicinae</taxon>
        <taxon>Eumeta</taxon>
    </lineage>
</organism>
<gene>
    <name evidence="2" type="ORF">EVAR_36673_1</name>
</gene>
<sequence>MAPTLPARVEGVVGSHRRSWTLRPQKSRQCVAIHLYRNRISVEWGRGDARDGEGPAKWPTKLPPEGGAVTRAHMTRQKKAFSFGASGLGKNELIVGNGAGTNFLGGRVFFDPSRPPDFTSRRSGSAARPPSRDPGAIYSRPFQRFSLGPPRLAAHVCAPATREKAIDKFIVNEKLAQKNPNNLSQVAGTCRVIPERRARMRHQLSPTEVAVMNINSGISARRQPVNKPPAVKCDAPPDQPHHLIALVAFLGGASS</sequence>
<proteinExistence type="predicted"/>
<dbReference type="EMBL" id="BGZK01001662">
    <property type="protein sequence ID" value="GBP84156.1"/>
    <property type="molecule type" value="Genomic_DNA"/>
</dbReference>
<keyword evidence="3" id="KW-1185">Reference proteome</keyword>
<evidence type="ECO:0000313" key="3">
    <source>
        <dbReference type="Proteomes" id="UP000299102"/>
    </source>
</evidence>
<reference evidence="2 3" key="1">
    <citation type="journal article" date="2019" name="Commun. Biol.">
        <title>The bagworm genome reveals a unique fibroin gene that provides high tensile strength.</title>
        <authorList>
            <person name="Kono N."/>
            <person name="Nakamura H."/>
            <person name="Ohtoshi R."/>
            <person name="Tomita M."/>
            <person name="Numata K."/>
            <person name="Arakawa K."/>
        </authorList>
    </citation>
    <scope>NUCLEOTIDE SEQUENCE [LARGE SCALE GENOMIC DNA]</scope>
</reference>
<comment type="caution">
    <text evidence="2">The sequence shown here is derived from an EMBL/GenBank/DDBJ whole genome shotgun (WGS) entry which is preliminary data.</text>
</comment>
<dbReference type="Proteomes" id="UP000299102">
    <property type="component" value="Unassembled WGS sequence"/>
</dbReference>
<dbReference type="AlphaFoldDB" id="A0A4C1Z6D5"/>
<protein>
    <submittedName>
        <fullName evidence="2">Uncharacterized protein</fullName>
    </submittedName>
</protein>
<name>A0A4C1Z6D5_EUMVA</name>
<accession>A0A4C1Z6D5</accession>
<feature type="region of interest" description="Disordered" evidence="1">
    <location>
        <begin position="47"/>
        <end position="67"/>
    </location>
</feature>
<evidence type="ECO:0000256" key="1">
    <source>
        <dbReference type="SAM" id="MobiDB-lite"/>
    </source>
</evidence>
<feature type="region of interest" description="Disordered" evidence="1">
    <location>
        <begin position="114"/>
        <end position="137"/>
    </location>
</feature>